<sequence>MRIKNYFLAGAALLAVGTINAQEYVSPAENVAVGKTAVASTGTASMAFDDNEGSRWESSHTDGQWIYVDLEKDYAIDQLQLVWEGAYAKQYKIFIASELTEEMTAELSDDDLSNDFQTGWTEVASVNEELSGFPYTQNVDVKAGTYGRYVALQTVERGTNYGTSLWEFRVKSFGEYVADGAETASKMFVSANPTEIYTGETATLNTAVVNGKNLRIENAEVAYSVSPADGLTIKGNIATGVASGNYTVTATSGSVSANCTITVREEPVLTSIEITADKTQGSTNDTYTFTVNGKNQFGEPFTVENKEYSADGAGNATFDGDKMTVDARGQYLVTLKSGDITSNTVTIDVVAEGANLALGKTIVSSTEGSENPQNAVDGNEGTMWITNQPSDAVAGDGTTFIYDAEIVVDLGEEYDVNCVHTYWEGASSADYTVTFSTDNSVWSEPTEAFTFTNGAGMQNRHDWLMQDEAVKARYVKVHSTRAATGYGVKIRELEVYSNSPLAPAELRHIEIAADATAGHVESNYNFTVTMTDQYGKAYTLTPEEQAEWVVSGGAMTGNAFKADAKGAYTVKYKVGEIESNEVTINIVAEGENILAGKTIVSTSEGDNYQIDRPVANVIDGNDGSDWFIKDVKNSTTFTAEFVADFGDVANVDAVHLHFEGANSCDYEILFSTDNVEFTTWKSYSAEPEVENRHDWLYAETTTPVRYIKFVSNEVSNGGYGLRLFEVEAYGENNGHLAGGIEDINVNGNIYLAGDVVVMPVVMSKAMVFSASGAMVAAIDNADQINVTDLQSGMYIVKAIDAEGNVYTAKIAK</sequence>
<dbReference type="PANTHER" id="PTHR45713:SF6">
    <property type="entry name" value="F5_8 TYPE C DOMAIN-CONTAINING PROTEIN"/>
    <property type="match status" value="1"/>
</dbReference>
<dbReference type="InterPro" id="IPR013783">
    <property type="entry name" value="Ig-like_fold"/>
</dbReference>
<feature type="chain" id="PRO_5039051553" evidence="1">
    <location>
        <begin position="22"/>
        <end position="812"/>
    </location>
</feature>
<protein>
    <submittedName>
        <fullName evidence="3">Discoidin domain-containing protein</fullName>
    </submittedName>
</protein>
<dbReference type="Proteomes" id="UP000823598">
    <property type="component" value="Unassembled WGS sequence"/>
</dbReference>
<evidence type="ECO:0000313" key="4">
    <source>
        <dbReference type="Proteomes" id="UP000823598"/>
    </source>
</evidence>
<feature type="domain" description="F5/8 type C" evidence="2">
    <location>
        <begin position="581"/>
        <end position="731"/>
    </location>
</feature>
<feature type="domain" description="F5/8 type C" evidence="2">
    <location>
        <begin position="342"/>
        <end position="498"/>
    </location>
</feature>
<accession>A0A9D9IN98</accession>
<comment type="caution">
    <text evidence="3">The sequence shown here is derived from an EMBL/GenBank/DDBJ whole genome shotgun (WGS) entry which is preliminary data.</text>
</comment>
<dbReference type="NCBIfam" id="TIGR04183">
    <property type="entry name" value="Por_Secre_tail"/>
    <property type="match status" value="1"/>
</dbReference>
<dbReference type="Gene3D" id="2.60.40.1080">
    <property type="match status" value="1"/>
</dbReference>
<dbReference type="Pfam" id="PF00754">
    <property type="entry name" value="F5_F8_type_C"/>
    <property type="match status" value="2"/>
</dbReference>
<dbReference type="InterPro" id="IPR008979">
    <property type="entry name" value="Galactose-bd-like_sf"/>
</dbReference>
<reference evidence="3" key="1">
    <citation type="submission" date="2020-10" db="EMBL/GenBank/DDBJ databases">
        <authorList>
            <person name="Gilroy R."/>
        </authorList>
    </citation>
    <scope>NUCLEOTIDE SEQUENCE</scope>
    <source>
        <strain evidence="3">6919</strain>
    </source>
</reference>
<dbReference type="Gene3D" id="2.60.40.10">
    <property type="entry name" value="Immunoglobulins"/>
    <property type="match status" value="1"/>
</dbReference>
<dbReference type="PANTHER" id="PTHR45713">
    <property type="entry name" value="FTP DOMAIN-CONTAINING PROTEIN"/>
    <property type="match status" value="1"/>
</dbReference>
<gene>
    <name evidence="3" type="ORF">IAB88_00180</name>
</gene>
<organism evidence="3 4">
    <name type="scientific">Candidatus Limisoma faecipullorum</name>
    <dbReference type="NCBI Taxonomy" id="2840854"/>
    <lineage>
        <taxon>Bacteria</taxon>
        <taxon>Pseudomonadati</taxon>
        <taxon>Bacteroidota</taxon>
        <taxon>Bacteroidia</taxon>
        <taxon>Bacteroidales</taxon>
        <taxon>Candidatus Limisoma</taxon>
    </lineage>
</organism>
<dbReference type="InterPro" id="IPR000421">
    <property type="entry name" value="FA58C"/>
</dbReference>
<name>A0A9D9IN98_9BACT</name>
<evidence type="ECO:0000259" key="2">
    <source>
        <dbReference type="PROSITE" id="PS50022"/>
    </source>
</evidence>
<keyword evidence="1" id="KW-0732">Signal</keyword>
<evidence type="ECO:0000256" key="1">
    <source>
        <dbReference type="SAM" id="SignalP"/>
    </source>
</evidence>
<dbReference type="AlphaFoldDB" id="A0A9D9IN98"/>
<evidence type="ECO:0000313" key="3">
    <source>
        <dbReference type="EMBL" id="MBO8475392.1"/>
    </source>
</evidence>
<dbReference type="InterPro" id="IPR051941">
    <property type="entry name" value="BG_Antigen-Binding_Lectin"/>
</dbReference>
<dbReference type="EMBL" id="JADIMC010000004">
    <property type="protein sequence ID" value="MBO8475392.1"/>
    <property type="molecule type" value="Genomic_DNA"/>
</dbReference>
<dbReference type="SUPFAM" id="SSF49785">
    <property type="entry name" value="Galactose-binding domain-like"/>
    <property type="match status" value="3"/>
</dbReference>
<feature type="signal peptide" evidence="1">
    <location>
        <begin position="1"/>
        <end position="21"/>
    </location>
</feature>
<feature type="domain" description="F5/8 type C" evidence="2">
    <location>
        <begin position="11"/>
        <end position="173"/>
    </location>
</feature>
<dbReference type="InterPro" id="IPR026444">
    <property type="entry name" value="Secre_tail"/>
</dbReference>
<dbReference type="Pfam" id="PF22633">
    <property type="entry name" value="F5_F8_type_C_2"/>
    <property type="match status" value="1"/>
</dbReference>
<dbReference type="Gene3D" id="2.60.120.260">
    <property type="entry name" value="Galactose-binding domain-like"/>
    <property type="match status" value="3"/>
</dbReference>
<reference evidence="3" key="2">
    <citation type="journal article" date="2021" name="PeerJ">
        <title>Extensive microbial diversity within the chicken gut microbiome revealed by metagenomics and culture.</title>
        <authorList>
            <person name="Gilroy R."/>
            <person name="Ravi A."/>
            <person name="Getino M."/>
            <person name="Pursley I."/>
            <person name="Horton D.L."/>
            <person name="Alikhan N.F."/>
            <person name="Baker D."/>
            <person name="Gharbi K."/>
            <person name="Hall N."/>
            <person name="Watson M."/>
            <person name="Adriaenssens E.M."/>
            <person name="Foster-Nyarko E."/>
            <person name="Jarju S."/>
            <person name="Secka A."/>
            <person name="Antonio M."/>
            <person name="Oren A."/>
            <person name="Chaudhuri R.R."/>
            <person name="La Ragione R."/>
            <person name="Hildebrand F."/>
            <person name="Pallen M.J."/>
        </authorList>
    </citation>
    <scope>NUCLEOTIDE SEQUENCE</scope>
    <source>
        <strain evidence="3">6919</strain>
    </source>
</reference>
<proteinExistence type="predicted"/>
<dbReference type="PROSITE" id="PS50022">
    <property type="entry name" value="FA58C_3"/>
    <property type="match status" value="3"/>
</dbReference>